<dbReference type="AlphaFoldDB" id="A0A8H3BD28"/>
<evidence type="ECO:0000313" key="4">
    <source>
        <dbReference type="EMBL" id="CAE6452591.1"/>
    </source>
</evidence>
<protein>
    <recommendedName>
        <fullName evidence="3">Berberine/berberine-like domain-containing protein</fullName>
    </recommendedName>
</protein>
<dbReference type="Gene3D" id="3.40.462.20">
    <property type="match status" value="1"/>
</dbReference>
<dbReference type="InterPro" id="IPR016164">
    <property type="entry name" value="FAD-linked_Oxase-like_C"/>
</dbReference>
<dbReference type="InterPro" id="IPR012951">
    <property type="entry name" value="BBE"/>
</dbReference>
<dbReference type="InterPro" id="IPR016169">
    <property type="entry name" value="FAD-bd_PCMH_sub2"/>
</dbReference>
<proteinExistence type="predicted"/>
<sequence length="153" mass="17038">PTSKFDPLVKPVTITKTLETFTLAAGKFAFFLTSPYNYNATEGETSITPVWRDAIWHAVVLADWAYDGSTVAARLAYTQAGLAIAPLRLLTPGGSSYQNEGDVYEPNWETSFWGSNYDRLLKLKRQFDPDGLLDCWHCVGWKGTKTSIASCYL</sequence>
<gene>
    <name evidence="4" type="ORF">RDB_LOCUS52016</name>
</gene>
<feature type="domain" description="Berberine/berberine-like" evidence="3">
    <location>
        <begin position="96"/>
        <end position="131"/>
    </location>
</feature>
<organism evidence="4 5">
    <name type="scientific">Rhizoctonia solani</name>
    <dbReference type="NCBI Taxonomy" id="456999"/>
    <lineage>
        <taxon>Eukaryota</taxon>
        <taxon>Fungi</taxon>
        <taxon>Dikarya</taxon>
        <taxon>Basidiomycota</taxon>
        <taxon>Agaricomycotina</taxon>
        <taxon>Agaricomycetes</taxon>
        <taxon>Cantharellales</taxon>
        <taxon>Ceratobasidiaceae</taxon>
        <taxon>Rhizoctonia</taxon>
    </lineage>
</organism>
<feature type="non-terminal residue" evidence="4">
    <location>
        <position position="1"/>
    </location>
</feature>
<dbReference type="EMBL" id="CAJMXA010001152">
    <property type="protein sequence ID" value="CAE6452591.1"/>
    <property type="molecule type" value="Genomic_DNA"/>
</dbReference>
<comment type="caution">
    <text evidence="4">The sequence shown here is derived from an EMBL/GenBank/DDBJ whole genome shotgun (WGS) entry which is preliminary data.</text>
</comment>
<keyword evidence="2" id="KW-0274">FAD</keyword>
<dbReference type="Pfam" id="PF08031">
    <property type="entry name" value="BBE"/>
    <property type="match status" value="1"/>
</dbReference>
<evidence type="ECO:0000256" key="2">
    <source>
        <dbReference type="ARBA" id="ARBA00022827"/>
    </source>
</evidence>
<evidence type="ECO:0000313" key="5">
    <source>
        <dbReference type="Proteomes" id="UP000663853"/>
    </source>
</evidence>
<accession>A0A8H3BD28</accession>
<dbReference type="GO" id="GO:0016491">
    <property type="term" value="F:oxidoreductase activity"/>
    <property type="evidence" value="ECO:0007669"/>
    <property type="project" value="InterPro"/>
</dbReference>
<keyword evidence="1" id="KW-0285">Flavoprotein</keyword>
<dbReference type="SUPFAM" id="SSF55103">
    <property type="entry name" value="FAD-linked oxidases, C-terminal domain"/>
    <property type="match status" value="1"/>
</dbReference>
<evidence type="ECO:0000259" key="3">
    <source>
        <dbReference type="Pfam" id="PF08031"/>
    </source>
</evidence>
<dbReference type="GO" id="GO:0050660">
    <property type="term" value="F:flavin adenine dinucleotide binding"/>
    <property type="evidence" value="ECO:0007669"/>
    <property type="project" value="InterPro"/>
</dbReference>
<name>A0A8H3BD28_9AGAM</name>
<dbReference type="Proteomes" id="UP000663853">
    <property type="component" value="Unassembled WGS sequence"/>
</dbReference>
<dbReference type="Gene3D" id="3.30.465.10">
    <property type="match status" value="1"/>
</dbReference>
<evidence type="ECO:0000256" key="1">
    <source>
        <dbReference type="ARBA" id="ARBA00022630"/>
    </source>
</evidence>
<reference evidence="4" key="1">
    <citation type="submission" date="2021-01" db="EMBL/GenBank/DDBJ databases">
        <authorList>
            <person name="Kaushik A."/>
        </authorList>
    </citation>
    <scope>NUCLEOTIDE SEQUENCE</scope>
    <source>
        <strain evidence="4">AG6-10EEA</strain>
    </source>
</reference>